<proteinExistence type="predicted"/>
<dbReference type="Proteomes" id="UP000317243">
    <property type="component" value="Unassembled WGS sequence"/>
</dbReference>
<gene>
    <name evidence="2" type="ORF">KOR42_16740</name>
</gene>
<dbReference type="AlphaFoldDB" id="A0A5C5X5U0"/>
<comment type="caution">
    <text evidence="2">The sequence shown here is derived from an EMBL/GenBank/DDBJ whole genome shotgun (WGS) entry which is preliminary data.</text>
</comment>
<evidence type="ECO:0000313" key="3">
    <source>
        <dbReference type="Proteomes" id="UP000317243"/>
    </source>
</evidence>
<name>A0A5C5X5U0_9PLAN</name>
<protein>
    <submittedName>
        <fullName evidence="2">Uncharacterized protein</fullName>
    </submittedName>
</protein>
<evidence type="ECO:0000256" key="1">
    <source>
        <dbReference type="SAM" id="MobiDB-lite"/>
    </source>
</evidence>
<sequence>MVREVRLSWDSQFPMPEELTMSDWDVDDSPFETPKKSKRKQRQPSQPASKELADNPEQS</sequence>
<evidence type="ECO:0000313" key="2">
    <source>
        <dbReference type="EMBL" id="TWT58300.1"/>
    </source>
</evidence>
<dbReference type="EMBL" id="SIHI01000001">
    <property type="protein sequence ID" value="TWT58300.1"/>
    <property type="molecule type" value="Genomic_DNA"/>
</dbReference>
<keyword evidence="3" id="KW-1185">Reference proteome</keyword>
<dbReference type="RefSeq" id="WP_146508591.1">
    <property type="nucleotide sequence ID" value="NZ_SIHI01000001.1"/>
</dbReference>
<organism evidence="2 3">
    <name type="scientific">Thalassoglobus neptunius</name>
    <dbReference type="NCBI Taxonomy" id="1938619"/>
    <lineage>
        <taxon>Bacteria</taxon>
        <taxon>Pseudomonadati</taxon>
        <taxon>Planctomycetota</taxon>
        <taxon>Planctomycetia</taxon>
        <taxon>Planctomycetales</taxon>
        <taxon>Planctomycetaceae</taxon>
        <taxon>Thalassoglobus</taxon>
    </lineage>
</organism>
<reference evidence="2 3" key="1">
    <citation type="submission" date="2019-02" db="EMBL/GenBank/DDBJ databases">
        <title>Deep-cultivation of Planctomycetes and their phenomic and genomic characterization uncovers novel biology.</title>
        <authorList>
            <person name="Wiegand S."/>
            <person name="Jogler M."/>
            <person name="Boedeker C."/>
            <person name="Pinto D."/>
            <person name="Vollmers J."/>
            <person name="Rivas-Marin E."/>
            <person name="Kohn T."/>
            <person name="Peeters S.H."/>
            <person name="Heuer A."/>
            <person name="Rast P."/>
            <person name="Oberbeckmann S."/>
            <person name="Bunk B."/>
            <person name="Jeske O."/>
            <person name="Meyerdierks A."/>
            <person name="Storesund J.E."/>
            <person name="Kallscheuer N."/>
            <person name="Luecker S."/>
            <person name="Lage O.M."/>
            <person name="Pohl T."/>
            <person name="Merkel B.J."/>
            <person name="Hornburger P."/>
            <person name="Mueller R.-W."/>
            <person name="Bruemmer F."/>
            <person name="Labrenz M."/>
            <person name="Spormann A.M."/>
            <person name="Op Den Camp H."/>
            <person name="Overmann J."/>
            <person name="Amann R."/>
            <person name="Jetten M.S.M."/>
            <person name="Mascher T."/>
            <person name="Medema M.H."/>
            <person name="Devos D.P."/>
            <person name="Kaster A.-K."/>
            <person name="Ovreas L."/>
            <person name="Rohde M."/>
            <person name="Galperin M.Y."/>
            <person name="Jogler C."/>
        </authorList>
    </citation>
    <scope>NUCLEOTIDE SEQUENCE [LARGE SCALE GENOMIC DNA]</scope>
    <source>
        <strain evidence="2 3">KOR42</strain>
    </source>
</reference>
<feature type="region of interest" description="Disordered" evidence="1">
    <location>
        <begin position="1"/>
        <end position="59"/>
    </location>
</feature>
<accession>A0A5C5X5U0</accession>